<evidence type="ECO:0000313" key="4">
    <source>
        <dbReference type="Proteomes" id="UP000028999"/>
    </source>
</evidence>
<dbReference type="AlphaFoldDB" id="A0A078FMH5"/>
<dbReference type="PaxDb" id="3708-A0A078FMH5"/>
<dbReference type="EMBL" id="HG994362">
    <property type="protein sequence ID" value="CAF2245761.1"/>
    <property type="molecule type" value="Genomic_DNA"/>
</dbReference>
<organism evidence="3 4">
    <name type="scientific">Brassica napus</name>
    <name type="common">Rape</name>
    <dbReference type="NCBI Taxonomy" id="3708"/>
    <lineage>
        <taxon>Eukaryota</taxon>
        <taxon>Viridiplantae</taxon>
        <taxon>Streptophyta</taxon>
        <taxon>Embryophyta</taxon>
        <taxon>Tracheophyta</taxon>
        <taxon>Spermatophyta</taxon>
        <taxon>Magnoliopsida</taxon>
        <taxon>eudicotyledons</taxon>
        <taxon>Gunneridae</taxon>
        <taxon>Pentapetalae</taxon>
        <taxon>rosids</taxon>
        <taxon>malvids</taxon>
        <taxon>Brassicales</taxon>
        <taxon>Brassicaceae</taxon>
        <taxon>Brassiceae</taxon>
        <taxon>Brassica</taxon>
    </lineage>
</organism>
<evidence type="ECO:0000313" key="3">
    <source>
        <dbReference type="EMBL" id="CDY14316.1"/>
    </source>
</evidence>
<name>A0A078FMH5_BRANA</name>
<gene>
    <name evidence="3" type="primary">BnaA08g14470D</name>
    <name evidence="2" type="ORF">DARMORV10_A08P20870.1</name>
    <name evidence="3" type="ORF">GSBRNA2T00078921001</name>
</gene>
<reference evidence="3" key="2">
    <citation type="submission" date="2014-06" db="EMBL/GenBank/DDBJ databases">
        <authorList>
            <person name="Genoscope - CEA"/>
        </authorList>
    </citation>
    <scope>NUCLEOTIDE SEQUENCE</scope>
</reference>
<reference evidence="2" key="3">
    <citation type="submission" date="2021-01" db="EMBL/GenBank/DDBJ databases">
        <authorList>
            <consortium name="Genoscope - CEA"/>
            <person name="William W."/>
        </authorList>
    </citation>
    <scope>NUCLEOTIDE SEQUENCE</scope>
</reference>
<dbReference type="EMBL" id="LK032041">
    <property type="protein sequence ID" value="CDY14316.1"/>
    <property type="molecule type" value="Genomic_DNA"/>
</dbReference>
<evidence type="ECO:0000256" key="1">
    <source>
        <dbReference type="SAM" id="MobiDB-lite"/>
    </source>
</evidence>
<feature type="compositionally biased region" description="Basic and acidic residues" evidence="1">
    <location>
        <begin position="1"/>
        <end position="20"/>
    </location>
</feature>
<dbReference type="Proteomes" id="UP001295469">
    <property type="component" value="Chromosome A08"/>
</dbReference>
<proteinExistence type="predicted"/>
<evidence type="ECO:0000313" key="2">
    <source>
        <dbReference type="EMBL" id="CAF2245761.1"/>
    </source>
</evidence>
<feature type="region of interest" description="Disordered" evidence="1">
    <location>
        <begin position="1"/>
        <end position="55"/>
    </location>
</feature>
<protein>
    <submittedName>
        <fullName evidence="2">(rape) hypothetical protein</fullName>
    </submittedName>
    <submittedName>
        <fullName evidence="3">BnaA08g14470D protein</fullName>
    </submittedName>
</protein>
<keyword evidence="4" id="KW-1185">Reference proteome</keyword>
<dbReference type="Gramene" id="CDY14316">
    <property type="protein sequence ID" value="CDY14316"/>
    <property type="gene ID" value="GSBRNA2T00078921001"/>
</dbReference>
<dbReference type="Proteomes" id="UP000028999">
    <property type="component" value="Unassembled WGS sequence"/>
</dbReference>
<sequence length="108" mass="12038">MPELRHGVRRGFDRLTDKKQRTTTKGLLAISKNSGGSNKAAAHEEEGNTPPFPKRRTLTFQKHLDASHQMFEELPCTQFYKEIYRLSLPPGMSAVLEISVVDGAAANI</sequence>
<reference evidence="3 4" key="1">
    <citation type="journal article" date="2014" name="Science">
        <title>Plant genetics. Early allopolyploid evolution in the post-Neolithic Brassica napus oilseed genome.</title>
        <authorList>
            <person name="Chalhoub B."/>
            <person name="Denoeud F."/>
            <person name="Liu S."/>
            <person name="Parkin I.A."/>
            <person name="Tang H."/>
            <person name="Wang X."/>
            <person name="Chiquet J."/>
            <person name="Belcram H."/>
            <person name="Tong C."/>
            <person name="Samans B."/>
            <person name="Correa M."/>
            <person name="Da Silva C."/>
            <person name="Just J."/>
            <person name="Falentin C."/>
            <person name="Koh C.S."/>
            <person name="Le Clainche I."/>
            <person name="Bernard M."/>
            <person name="Bento P."/>
            <person name="Noel B."/>
            <person name="Labadie K."/>
            <person name="Alberti A."/>
            <person name="Charles M."/>
            <person name="Arnaud D."/>
            <person name="Guo H."/>
            <person name="Daviaud C."/>
            <person name="Alamery S."/>
            <person name="Jabbari K."/>
            <person name="Zhao M."/>
            <person name="Edger P.P."/>
            <person name="Chelaifa H."/>
            <person name="Tack D."/>
            <person name="Lassalle G."/>
            <person name="Mestiri I."/>
            <person name="Schnel N."/>
            <person name="Le Paslier M.C."/>
            <person name="Fan G."/>
            <person name="Renault V."/>
            <person name="Bayer P.E."/>
            <person name="Golicz A.A."/>
            <person name="Manoli S."/>
            <person name="Lee T.H."/>
            <person name="Thi V.H."/>
            <person name="Chalabi S."/>
            <person name="Hu Q."/>
            <person name="Fan C."/>
            <person name="Tollenaere R."/>
            <person name="Lu Y."/>
            <person name="Battail C."/>
            <person name="Shen J."/>
            <person name="Sidebottom C.H."/>
            <person name="Wang X."/>
            <person name="Canaguier A."/>
            <person name="Chauveau A."/>
            <person name="Berard A."/>
            <person name="Deniot G."/>
            <person name="Guan M."/>
            <person name="Liu Z."/>
            <person name="Sun F."/>
            <person name="Lim Y.P."/>
            <person name="Lyons E."/>
            <person name="Town C.D."/>
            <person name="Bancroft I."/>
            <person name="Wang X."/>
            <person name="Meng J."/>
            <person name="Ma J."/>
            <person name="Pires J.C."/>
            <person name="King G.J."/>
            <person name="Brunel D."/>
            <person name="Delourme R."/>
            <person name="Renard M."/>
            <person name="Aury J.M."/>
            <person name="Adams K.L."/>
            <person name="Batley J."/>
            <person name="Snowdon R.J."/>
            <person name="Tost J."/>
            <person name="Edwards D."/>
            <person name="Zhou Y."/>
            <person name="Hua W."/>
            <person name="Sharpe A.G."/>
            <person name="Paterson A.H."/>
            <person name="Guan C."/>
            <person name="Wincker P."/>
        </authorList>
    </citation>
    <scope>NUCLEOTIDE SEQUENCE [LARGE SCALE GENOMIC DNA]</scope>
    <source>
        <strain evidence="4">cv. Darmor-bzh</strain>
    </source>
</reference>
<accession>A0A078FMH5</accession>